<accession>Q75D72</accession>
<dbReference type="AlphaFoldDB" id="Q75D72"/>
<evidence type="ECO:0000313" key="1">
    <source>
        <dbReference type="EMBL" id="AAS50923.1"/>
    </source>
</evidence>
<gene>
    <name evidence="1" type="ORF">AGOS_ABR151W</name>
</gene>
<dbReference type="KEGG" id="ago:AGOS_ABR151W"/>
<dbReference type="PANTHER" id="PTHR28180:SF2">
    <property type="entry name" value="PEROXISOMAL PROTEIN 2"/>
    <property type="match status" value="1"/>
</dbReference>
<dbReference type="OMA" id="WGHLKGA"/>
<dbReference type="Proteomes" id="UP000000591">
    <property type="component" value="Chromosome II"/>
</dbReference>
<dbReference type="RefSeq" id="NP_983099.1">
    <property type="nucleotide sequence ID" value="NM_208452.1"/>
</dbReference>
<sequence length="292" mass="32522">MARYPIAQTSNILNAARLVHLAQLPAAMRSGPQMDNIWYLVAAAAFNTCNEPREIPLLYHFALLRHTSGAVDDPSDEEVARKVVKLFDRDEGSRRATFNQWYRTPTAGQRQITQRFRETLLKSVALSGLPRAINSLHVLAQETPESLLPEHGAVKLDERNNGQLFAHAARNNGMDHEALVARGLEHWCHIYGKVSERVANNLNASYPDLWYHAIVNVYAPLLSHSGPLDARETSLVIIANLVPQDVNAQLWGHLRGAQNIGCEAEAIECSRQLSIEVSRMCGVRWKGAVAKL</sequence>
<reference evidence="2" key="2">
    <citation type="journal article" date="2013" name="G3 (Bethesda)">
        <title>Genomes of Ashbya fungi isolated from insects reveal four mating-type loci, numerous translocations, lack of transposons, and distinct gene duplications.</title>
        <authorList>
            <person name="Dietrich F.S."/>
            <person name="Voegeli S."/>
            <person name="Kuo S."/>
            <person name="Philippsen P."/>
        </authorList>
    </citation>
    <scope>GENOME REANNOTATION</scope>
    <source>
        <strain evidence="2">ATCC 10895 / CBS 109.51 / FGSC 9923 / NRRL Y-1056</strain>
    </source>
</reference>
<dbReference type="eggNOG" id="ENOG502RCP9">
    <property type="taxonomic scope" value="Eukaryota"/>
</dbReference>
<organism evidence="1 2">
    <name type="scientific">Eremothecium gossypii (strain ATCC 10895 / CBS 109.51 / FGSC 9923 / NRRL Y-1056)</name>
    <name type="common">Yeast</name>
    <name type="synonym">Ashbya gossypii</name>
    <dbReference type="NCBI Taxonomy" id="284811"/>
    <lineage>
        <taxon>Eukaryota</taxon>
        <taxon>Fungi</taxon>
        <taxon>Dikarya</taxon>
        <taxon>Ascomycota</taxon>
        <taxon>Saccharomycotina</taxon>
        <taxon>Saccharomycetes</taxon>
        <taxon>Saccharomycetales</taxon>
        <taxon>Saccharomycetaceae</taxon>
        <taxon>Eremothecium</taxon>
    </lineage>
</organism>
<dbReference type="GeneID" id="4619209"/>
<dbReference type="Gene3D" id="1.20.1290.10">
    <property type="entry name" value="AhpD-like"/>
    <property type="match status" value="1"/>
</dbReference>
<dbReference type="OrthoDB" id="5537330at2759"/>
<keyword evidence="2" id="KW-1185">Reference proteome</keyword>
<dbReference type="HOGENOM" id="CLU_065389_3_0_1"/>
<dbReference type="FunCoup" id="Q75D72">
    <property type="interactions" value="15"/>
</dbReference>
<dbReference type="InterPro" id="IPR052999">
    <property type="entry name" value="PTS1_Protein"/>
</dbReference>
<evidence type="ECO:0000313" key="2">
    <source>
        <dbReference type="Proteomes" id="UP000000591"/>
    </source>
</evidence>
<dbReference type="EMBL" id="AE016815">
    <property type="protein sequence ID" value="AAS50923.1"/>
    <property type="molecule type" value="Genomic_DNA"/>
</dbReference>
<protein>
    <submittedName>
        <fullName evidence="1">ABR151Wp</fullName>
    </submittedName>
</protein>
<reference evidence="1 2" key="1">
    <citation type="journal article" date="2004" name="Science">
        <title>The Ashbya gossypii genome as a tool for mapping the ancient Saccharomyces cerevisiae genome.</title>
        <authorList>
            <person name="Dietrich F.S."/>
            <person name="Voegeli S."/>
            <person name="Brachat S."/>
            <person name="Lerch A."/>
            <person name="Gates K."/>
            <person name="Steiner S."/>
            <person name="Mohr C."/>
            <person name="Pohlmann R."/>
            <person name="Luedi P."/>
            <person name="Choi S."/>
            <person name="Wing R.A."/>
            <person name="Flavier A."/>
            <person name="Gaffney T.D."/>
            <person name="Philippsen P."/>
        </authorList>
    </citation>
    <scope>NUCLEOTIDE SEQUENCE [LARGE SCALE GENOMIC DNA]</scope>
    <source>
        <strain evidence="2">ATCC 10895 / CBS 109.51 / FGSC 9923 / NRRL Y-1056</strain>
    </source>
</reference>
<dbReference type="SUPFAM" id="SSF69118">
    <property type="entry name" value="AhpD-like"/>
    <property type="match status" value="1"/>
</dbReference>
<dbReference type="InParanoid" id="Q75D72"/>
<proteinExistence type="predicted"/>
<dbReference type="PANTHER" id="PTHR28180">
    <property type="entry name" value="CONSERVED MITOCHONDRIAL PROTEIN-RELATED"/>
    <property type="match status" value="1"/>
</dbReference>
<name>Q75D72_EREGS</name>
<dbReference type="InterPro" id="IPR029032">
    <property type="entry name" value="AhpD-like"/>
</dbReference>
<dbReference type="GO" id="GO:0005777">
    <property type="term" value="C:peroxisome"/>
    <property type="evidence" value="ECO:0007669"/>
    <property type="project" value="EnsemblFungi"/>
</dbReference>